<dbReference type="PANTHER" id="PTHR10846:SF8">
    <property type="entry name" value="INNER MEMBRANE PROTEIN YRBG"/>
    <property type="match status" value="1"/>
</dbReference>
<keyword evidence="4 5" id="KW-0472">Membrane</keyword>
<feature type="transmembrane region" description="Helical" evidence="5">
    <location>
        <begin position="276"/>
        <end position="293"/>
    </location>
</feature>
<feature type="transmembrane region" description="Helical" evidence="5">
    <location>
        <begin position="132"/>
        <end position="153"/>
    </location>
</feature>
<comment type="subcellular location">
    <subcellularLocation>
        <location evidence="1">Membrane</location>
        <topology evidence="1">Multi-pass membrane protein</topology>
    </subcellularLocation>
</comment>
<feature type="transmembrane region" description="Helical" evidence="5">
    <location>
        <begin position="174"/>
        <end position="192"/>
    </location>
</feature>
<evidence type="ECO:0000256" key="1">
    <source>
        <dbReference type="ARBA" id="ARBA00004141"/>
    </source>
</evidence>
<evidence type="ECO:0000313" key="7">
    <source>
        <dbReference type="EMBL" id="SMD37900.1"/>
    </source>
</evidence>
<dbReference type="AlphaFoldDB" id="A0A1W2GMJ7"/>
<gene>
    <name evidence="7" type="ORF">SAMN04488029_3529</name>
</gene>
<keyword evidence="2 5" id="KW-0812">Transmembrane</keyword>
<dbReference type="OrthoDB" id="9794225at2"/>
<feature type="domain" description="Sodium/calcium exchanger membrane region" evidence="6">
    <location>
        <begin position="5"/>
        <end position="153"/>
    </location>
</feature>
<feature type="transmembrane region" description="Helical" evidence="5">
    <location>
        <begin position="108"/>
        <end position="126"/>
    </location>
</feature>
<feature type="transmembrane region" description="Helical" evidence="5">
    <location>
        <begin position="212"/>
        <end position="235"/>
    </location>
</feature>
<reference evidence="7 8" key="1">
    <citation type="submission" date="2017-04" db="EMBL/GenBank/DDBJ databases">
        <authorList>
            <person name="Afonso C.L."/>
            <person name="Miller P.J."/>
            <person name="Scott M.A."/>
            <person name="Spackman E."/>
            <person name="Goraichik I."/>
            <person name="Dimitrov K.M."/>
            <person name="Suarez D.L."/>
            <person name="Swayne D.E."/>
        </authorList>
    </citation>
    <scope>NUCLEOTIDE SEQUENCE [LARGE SCALE GENOMIC DNA]</scope>
    <source>
        <strain evidence="7 8">DSM 26133</strain>
    </source>
</reference>
<dbReference type="InterPro" id="IPR004481">
    <property type="entry name" value="K/Na/Ca-exchanger"/>
</dbReference>
<feature type="transmembrane region" description="Helical" evidence="5">
    <location>
        <begin position="305"/>
        <end position="321"/>
    </location>
</feature>
<dbReference type="EMBL" id="FWYF01000004">
    <property type="protein sequence ID" value="SMD37900.1"/>
    <property type="molecule type" value="Genomic_DNA"/>
</dbReference>
<dbReference type="Gene3D" id="1.20.1420.30">
    <property type="entry name" value="NCX, central ion-binding region"/>
    <property type="match status" value="1"/>
</dbReference>
<dbReference type="RefSeq" id="WP_084374163.1">
    <property type="nucleotide sequence ID" value="NZ_FWYF01000004.1"/>
</dbReference>
<evidence type="ECO:0000256" key="4">
    <source>
        <dbReference type="ARBA" id="ARBA00023136"/>
    </source>
</evidence>
<keyword evidence="3 5" id="KW-1133">Transmembrane helix</keyword>
<feature type="transmembrane region" description="Helical" evidence="5">
    <location>
        <begin position="6"/>
        <end position="26"/>
    </location>
</feature>
<evidence type="ECO:0000256" key="2">
    <source>
        <dbReference type="ARBA" id="ARBA00022692"/>
    </source>
</evidence>
<dbReference type="InterPro" id="IPR044880">
    <property type="entry name" value="NCX_ion-bd_dom_sf"/>
</dbReference>
<dbReference type="NCBIfam" id="TIGR00367">
    <property type="entry name" value="calcium/sodium antiporter"/>
    <property type="match status" value="1"/>
</dbReference>
<evidence type="ECO:0000313" key="8">
    <source>
        <dbReference type="Proteomes" id="UP000192472"/>
    </source>
</evidence>
<evidence type="ECO:0000256" key="5">
    <source>
        <dbReference type="SAM" id="Phobius"/>
    </source>
</evidence>
<dbReference type="Pfam" id="PF01699">
    <property type="entry name" value="Na_Ca_ex"/>
    <property type="match status" value="2"/>
</dbReference>
<dbReference type="GO" id="GO:0008273">
    <property type="term" value="F:calcium, potassium:sodium antiporter activity"/>
    <property type="evidence" value="ECO:0007669"/>
    <property type="project" value="TreeGrafter"/>
</dbReference>
<accession>A0A1W2GMJ7</accession>
<proteinExistence type="predicted"/>
<name>A0A1W2GMJ7_REIFA</name>
<dbReference type="GO" id="GO:0005262">
    <property type="term" value="F:calcium channel activity"/>
    <property type="evidence" value="ECO:0007669"/>
    <property type="project" value="TreeGrafter"/>
</dbReference>
<evidence type="ECO:0000259" key="6">
    <source>
        <dbReference type="Pfam" id="PF01699"/>
    </source>
</evidence>
<dbReference type="STRING" id="692418.SAMN04488029_3529"/>
<evidence type="ECO:0000256" key="3">
    <source>
        <dbReference type="ARBA" id="ARBA00022989"/>
    </source>
</evidence>
<dbReference type="GO" id="GO:0005886">
    <property type="term" value="C:plasma membrane"/>
    <property type="evidence" value="ECO:0007669"/>
    <property type="project" value="TreeGrafter"/>
</dbReference>
<dbReference type="PANTHER" id="PTHR10846">
    <property type="entry name" value="SODIUM/POTASSIUM/CALCIUM EXCHANGER"/>
    <property type="match status" value="1"/>
</dbReference>
<feature type="transmembrane region" description="Helical" evidence="5">
    <location>
        <begin position="79"/>
        <end position="96"/>
    </location>
</feature>
<feature type="domain" description="Sodium/calcium exchanger membrane region" evidence="6">
    <location>
        <begin position="178"/>
        <end position="321"/>
    </location>
</feature>
<keyword evidence="8" id="KW-1185">Reference proteome</keyword>
<dbReference type="Proteomes" id="UP000192472">
    <property type="component" value="Unassembled WGS sequence"/>
</dbReference>
<feature type="transmembrane region" description="Helical" evidence="5">
    <location>
        <begin position="247"/>
        <end position="270"/>
    </location>
</feature>
<protein>
    <submittedName>
        <fullName evidence="7">Cation:H+ antiporter</fullName>
    </submittedName>
</protein>
<feature type="transmembrane region" description="Helical" evidence="5">
    <location>
        <begin position="38"/>
        <end position="59"/>
    </location>
</feature>
<dbReference type="GO" id="GO:0006874">
    <property type="term" value="P:intracellular calcium ion homeostasis"/>
    <property type="evidence" value="ECO:0007669"/>
    <property type="project" value="TreeGrafter"/>
</dbReference>
<dbReference type="InterPro" id="IPR004837">
    <property type="entry name" value="NaCa_Exmemb"/>
</dbReference>
<sequence length="324" mass="34842">MVVPFLLIIVGFIMLIKGADFLVNGASSLAKRYNVSDIAIGLTVVAMGTSAPELVVNIISGASGENDDIVFGNIIGSNIFNMFLILGIAAVIYPLTVQKNALWKEVPYSLLATVVLFVLVNDQLIFGAEDNSMSFVDGVILLGMFIAFLAYVFQNMRRTGDLGGDMDEIEMYGSLKTTLMIVFGIAGLAIGGQVIVDNAIIIAEHFNISQKVIGLTILAAGTSLPELATTAVAAFHKKSDLAVGNIVGSNIFNLLLVLGATATLNAPIAFDVDLNLDLYIVMIGTFMLFIFMFTLQKYKLDRAEGALYLVGFAAYCVFLYMNRL</sequence>
<organism evidence="7 8">
    <name type="scientific">Reichenbachiella faecimaris</name>
    <dbReference type="NCBI Taxonomy" id="692418"/>
    <lineage>
        <taxon>Bacteria</taxon>
        <taxon>Pseudomonadati</taxon>
        <taxon>Bacteroidota</taxon>
        <taxon>Cytophagia</taxon>
        <taxon>Cytophagales</taxon>
        <taxon>Reichenbachiellaceae</taxon>
        <taxon>Reichenbachiella</taxon>
    </lineage>
</organism>